<dbReference type="EMBL" id="QJSL01000009">
    <property type="protein sequence ID" value="RXW28963.1"/>
    <property type="molecule type" value="Genomic_DNA"/>
</dbReference>
<comment type="caution">
    <text evidence="1">The sequence shown here is derived from an EMBL/GenBank/DDBJ whole genome shotgun (WGS) entry which is preliminary data.</text>
</comment>
<organism evidence="1 2">
    <name type="scientific">Enterobacter cloacae</name>
    <dbReference type="NCBI Taxonomy" id="550"/>
    <lineage>
        <taxon>Bacteria</taxon>
        <taxon>Pseudomonadati</taxon>
        <taxon>Pseudomonadota</taxon>
        <taxon>Gammaproteobacteria</taxon>
        <taxon>Enterobacterales</taxon>
        <taxon>Enterobacteriaceae</taxon>
        <taxon>Enterobacter</taxon>
        <taxon>Enterobacter cloacae complex</taxon>
    </lineage>
</organism>
<evidence type="ECO:0000313" key="1">
    <source>
        <dbReference type="EMBL" id="RXW28963.1"/>
    </source>
</evidence>
<protein>
    <submittedName>
        <fullName evidence="1">DNase</fullName>
    </submittedName>
</protein>
<dbReference type="Proteomes" id="UP000290875">
    <property type="component" value="Unassembled WGS sequence"/>
</dbReference>
<accession>A0A4Q2E8E3</accession>
<reference evidence="1 2" key="1">
    <citation type="submission" date="2018-06" db="EMBL/GenBank/DDBJ databases">
        <title>Carbapenemase-producing Enterobacteriaceae present in wastewater treatment plant effluent and nearby surface waters in the US.</title>
        <authorList>
            <person name="Mathys D.A."/>
            <person name="Mollenkopf D.F."/>
            <person name="Feicht S.M."/>
            <person name="Adams R.J."/>
            <person name="Albers A.L."/>
            <person name="Grooters S.V."/>
            <person name="Stuever D.M."/>
            <person name="Daniels J.B."/>
            <person name="Wittum T.E."/>
        </authorList>
    </citation>
    <scope>NUCLEOTIDE SEQUENCE [LARGE SCALE GENOMIC DNA]</scope>
    <source>
        <strain evidence="1 2">GEO_4_Eff_A</strain>
    </source>
</reference>
<dbReference type="AlphaFoldDB" id="A0A4Q2E8E3"/>
<sequence>MNDIDSHQRRGGMVGCQRRSCWTPRPLSHTEKIPLWRVLTC</sequence>
<proteinExistence type="predicted"/>
<evidence type="ECO:0000313" key="2">
    <source>
        <dbReference type="Proteomes" id="UP000290875"/>
    </source>
</evidence>
<name>A0A4Q2E8E3_ENTCL</name>
<gene>
    <name evidence="1" type="ORF">DM877_11190</name>
</gene>